<dbReference type="Proteomes" id="UP000799777">
    <property type="component" value="Unassembled WGS sequence"/>
</dbReference>
<protein>
    <recommendedName>
        <fullName evidence="4">Cell morphogenesis protein Sog2</fullName>
    </recommendedName>
</protein>
<dbReference type="EMBL" id="ML978157">
    <property type="protein sequence ID" value="KAF2035455.1"/>
    <property type="molecule type" value="Genomic_DNA"/>
</dbReference>
<dbReference type="AlphaFoldDB" id="A0A9P4HI19"/>
<accession>A0A9P4HI19</accession>
<feature type="region of interest" description="Disordered" evidence="1">
    <location>
        <begin position="128"/>
        <end position="236"/>
    </location>
</feature>
<dbReference type="Pfam" id="PF10428">
    <property type="entry name" value="SOG2"/>
    <property type="match status" value="2"/>
</dbReference>
<sequence length="815" mass="89487">MSNDVPTPISDDEVVALAKAAFDHSRSDIRAAAESAPRELQQQQPGITIDLGHKSIARLPDEVIDVIRAEIERIANLTSLKVLAIAKNKIEELPVCLGDLNTMQVLKLDGNPLVFPPPEERQRLELERLRVESSGDESWTESNPETPRPSKRANGVRFPVRPSIGNLEGFTNGKLDSPGLPPPPIPTRSHFRVSSQASNGSTKRTPVSPLVLTNGSNERNRSQSEGSGPSTQRQKRMGIYTKQASELGPVDELRRTSHFRGFSQGIVVPANSLANGMSGPATAIGYGDTGTVRSLANRPLSDVREHRRGSRAPDIVVEAAKNFLYAISSLHDCVSHMVRSIRMTARNKEMLRRKEDFYRRYQKTSLDLRALNDVLSKFDSLVEEDEEDAERLSRSVYMYALRCLDSFMSISLSIAENRIEIAQNANPRIVRTFLLLQQGTLIELRNGCSVLGAHFKVTPVKSRRPSAADTSTVRAKQFKVRRFPTSPPHRNGNYPMPPTVVLHSNDTSRTNTLTSISAATPRSGESTFSLATTMSRSNTLTSSFDEGDEDSQFGRVYQKLRNACDSCNTSVPQITQLLKEQLDNLRRELDLEHPRIRALAGLIEKSNEVQQMTIPLARRLAQMQPQDSYTRGQPEFWQHCMGFIKAWGELAAAYTQQGKDHKLLSFEVKQLMKPLHRTVKEASLAINDSPWSHLTANSSGLMGPPSLSSITSRTPAPRFLGRPTMVSGGGPSFPGPINTSLPAMGSGFPSSTTSLSSQGSGGYPTPVPATPLSAALGAAAQATVPNTPGLRSQSSSTVNFFERADRLMSQPNRRI</sequence>
<dbReference type="SUPFAM" id="SSF52075">
    <property type="entry name" value="Outer arm dynein light chain 1"/>
    <property type="match status" value="1"/>
</dbReference>
<dbReference type="InterPro" id="IPR019487">
    <property type="entry name" value="RAM_signalling_pathway_SOG2"/>
</dbReference>
<evidence type="ECO:0008006" key="4">
    <source>
        <dbReference type="Google" id="ProtNLM"/>
    </source>
</evidence>
<dbReference type="Gene3D" id="3.80.10.10">
    <property type="entry name" value="Ribonuclease Inhibitor"/>
    <property type="match status" value="1"/>
</dbReference>
<dbReference type="InterPro" id="IPR032675">
    <property type="entry name" value="LRR_dom_sf"/>
</dbReference>
<feature type="region of interest" description="Disordered" evidence="1">
    <location>
        <begin position="742"/>
        <end position="766"/>
    </location>
</feature>
<evidence type="ECO:0000313" key="2">
    <source>
        <dbReference type="EMBL" id="KAF2035455.1"/>
    </source>
</evidence>
<feature type="compositionally biased region" description="Polar residues" evidence="1">
    <location>
        <begin position="192"/>
        <end position="232"/>
    </location>
</feature>
<proteinExistence type="predicted"/>
<gene>
    <name evidence="2" type="ORF">EK21DRAFT_96694</name>
</gene>
<dbReference type="OrthoDB" id="1394818at2759"/>
<comment type="caution">
    <text evidence="2">The sequence shown here is derived from an EMBL/GenBank/DDBJ whole genome shotgun (WGS) entry which is preliminary data.</text>
</comment>
<evidence type="ECO:0000256" key="1">
    <source>
        <dbReference type="SAM" id="MobiDB-lite"/>
    </source>
</evidence>
<reference evidence="2" key="1">
    <citation type="journal article" date="2020" name="Stud. Mycol.">
        <title>101 Dothideomycetes genomes: a test case for predicting lifestyles and emergence of pathogens.</title>
        <authorList>
            <person name="Haridas S."/>
            <person name="Albert R."/>
            <person name="Binder M."/>
            <person name="Bloem J."/>
            <person name="Labutti K."/>
            <person name="Salamov A."/>
            <person name="Andreopoulos B."/>
            <person name="Baker S."/>
            <person name="Barry K."/>
            <person name="Bills G."/>
            <person name="Bluhm B."/>
            <person name="Cannon C."/>
            <person name="Castanera R."/>
            <person name="Culley D."/>
            <person name="Daum C."/>
            <person name="Ezra D."/>
            <person name="Gonzalez J."/>
            <person name="Henrissat B."/>
            <person name="Kuo A."/>
            <person name="Liang C."/>
            <person name="Lipzen A."/>
            <person name="Lutzoni F."/>
            <person name="Magnuson J."/>
            <person name="Mondo S."/>
            <person name="Nolan M."/>
            <person name="Ohm R."/>
            <person name="Pangilinan J."/>
            <person name="Park H.-J."/>
            <person name="Ramirez L."/>
            <person name="Alfaro M."/>
            <person name="Sun H."/>
            <person name="Tritt A."/>
            <person name="Yoshinaga Y."/>
            <person name="Zwiers L.-H."/>
            <person name="Turgeon B."/>
            <person name="Goodwin S."/>
            <person name="Spatafora J."/>
            <person name="Crous P."/>
            <person name="Grigoriev I."/>
        </authorList>
    </citation>
    <scope>NUCLEOTIDE SEQUENCE</scope>
    <source>
        <strain evidence="2">CBS 110217</strain>
    </source>
</reference>
<name>A0A9P4HI19_9PLEO</name>
<organism evidence="2 3">
    <name type="scientific">Setomelanomma holmii</name>
    <dbReference type="NCBI Taxonomy" id="210430"/>
    <lineage>
        <taxon>Eukaryota</taxon>
        <taxon>Fungi</taxon>
        <taxon>Dikarya</taxon>
        <taxon>Ascomycota</taxon>
        <taxon>Pezizomycotina</taxon>
        <taxon>Dothideomycetes</taxon>
        <taxon>Pleosporomycetidae</taxon>
        <taxon>Pleosporales</taxon>
        <taxon>Pleosporineae</taxon>
        <taxon>Phaeosphaeriaceae</taxon>
        <taxon>Setomelanomma</taxon>
    </lineage>
</organism>
<evidence type="ECO:0000313" key="3">
    <source>
        <dbReference type="Proteomes" id="UP000799777"/>
    </source>
</evidence>
<keyword evidence="3" id="KW-1185">Reference proteome</keyword>
<feature type="compositionally biased region" description="Low complexity" evidence="1">
    <location>
        <begin position="745"/>
        <end position="758"/>
    </location>
</feature>